<organism evidence="8 9">
    <name type="scientific">ssRNA phage SRR7976325_5</name>
    <dbReference type="NCBI Taxonomy" id="2786720"/>
    <lineage>
        <taxon>Viruses</taxon>
        <taxon>Riboviria</taxon>
        <taxon>Orthornavirae</taxon>
        <taxon>Lenarviricota</taxon>
        <taxon>Leviviricetes</taxon>
        <taxon>Norzivirales</taxon>
        <taxon>Duinviridae</taxon>
        <taxon>Kahshuvirus</taxon>
        <taxon>Kahshuvirus borborenecus</taxon>
    </lineage>
</organism>
<keyword evidence="5" id="KW-1175">Viral attachment to host cell pilus</keyword>
<dbReference type="Proteomes" id="UP000682348">
    <property type="component" value="Segment"/>
</dbReference>
<evidence type="ECO:0000256" key="2">
    <source>
        <dbReference type="ARBA" id="ARBA00022581"/>
    </source>
</evidence>
<protein>
    <submittedName>
        <fullName evidence="8">Maturation protein</fullName>
    </submittedName>
</protein>
<keyword evidence="3" id="KW-1161">Viral attachment to host cell</keyword>
<keyword evidence="4" id="KW-0946">Virion</keyword>
<sequence>LVGGPPKGLNEQPIPALAVSENLMLIPNIIVTNYATEKVYDTCSGTWNATYSAAVPSVTNSVVADGLEVISKFKTPLPVPRVNWGNIKKSGFIRMTDYDNVLVTREDSVGSINRNSYYYLKMCTRNQPANSPCTRSLYTVDLSSSWIQQGDLQYWRSIFPTAPHYKDSFVDSSADIEQALTSAYAELFSQYDLATEVAELSKTIATMADILRAVRHPLESFLEIRKKIQASNLSIVERNRLISSKWLEYQYGIMPLIYSAKDLIELLKKHDKFLTVRRRITSPISSGLPSTVPDIYFHDQINGEILSRITCKGHWKGRHPSLDRVSLNLFKTTWELIPYSFVVDWFINVGDYITAILSGLVSAAEADGCVSVRENYQVTSTLHWKIDERQIFARNVNTGSPPSNCGTINYSIMKGSVRSGVLSLSVTRTNSYRRRRRTPSSVELTFLPSLNWKRYLTSVALLIEEASQALRRLS</sequence>
<evidence type="ECO:0000256" key="7">
    <source>
        <dbReference type="ARBA" id="ARBA00035110"/>
    </source>
</evidence>
<keyword evidence="6" id="KW-1160">Virus entry into host cell</keyword>
<dbReference type="GO" id="GO:0039666">
    <property type="term" value="P:virion attachment to host cell pilus"/>
    <property type="evidence" value="ECO:0007669"/>
    <property type="project" value="UniProtKB-KW"/>
</dbReference>
<evidence type="ECO:0000256" key="5">
    <source>
        <dbReference type="ARBA" id="ARBA00023104"/>
    </source>
</evidence>
<name>A0A8S5L0T0_9VIRU</name>
<evidence type="ECO:0000313" key="9">
    <source>
        <dbReference type="Proteomes" id="UP000682348"/>
    </source>
</evidence>
<comment type="similarity">
    <text evidence="7">Belongs to the Leviviricetes maturation protein family.</text>
</comment>
<evidence type="ECO:0000256" key="4">
    <source>
        <dbReference type="ARBA" id="ARBA00022844"/>
    </source>
</evidence>
<accession>A0A8S5L0T0</accession>
<proteinExistence type="inferred from homology"/>
<feature type="non-terminal residue" evidence="8">
    <location>
        <position position="1"/>
    </location>
</feature>
<evidence type="ECO:0000256" key="1">
    <source>
        <dbReference type="ARBA" id="ARBA00004328"/>
    </source>
</evidence>
<evidence type="ECO:0000256" key="3">
    <source>
        <dbReference type="ARBA" id="ARBA00022804"/>
    </source>
</evidence>
<dbReference type="RefSeq" id="YP_010769015.1">
    <property type="nucleotide sequence ID" value="NC_073854.1"/>
</dbReference>
<keyword evidence="2" id="KW-0945">Host-virus interaction</keyword>
<keyword evidence="9" id="KW-1185">Reference proteome</keyword>
<dbReference type="Pfam" id="PF03863">
    <property type="entry name" value="Phage_mat-A"/>
    <property type="match status" value="1"/>
</dbReference>
<dbReference type="InterPro" id="IPR005563">
    <property type="entry name" value="A_protein"/>
</dbReference>
<evidence type="ECO:0000313" key="8">
    <source>
        <dbReference type="EMBL" id="DAD51200.1"/>
    </source>
</evidence>
<reference evidence="8" key="1">
    <citation type="submission" date="2020-09" db="EMBL/GenBank/DDBJ databases">
        <title>Leviviricetes taxonomy.</title>
        <authorList>
            <person name="Stockdale S.R."/>
            <person name="Callanan J."/>
            <person name="Adriaenssens E.M."/>
            <person name="Kuhn J.H."/>
            <person name="Rumnieks J."/>
            <person name="Shkoporov A."/>
            <person name="Draper L.A."/>
            <person name="Ross P."/>
            <person name="Hill C."/>
        </authorList>
    </citation>
    <scope>NUCLEOTIDE SEQUENCE</scope>
</reference>
<dbReference type="KEGG" id="vg:80397913"/>
<evidence type="ECO:0000256" key="6">
    <source>
        <dbReference type="ARBA" id="ARBA00023296"/>
    </source>
</evidence>
<dbReference type="GeneID" id="80397913"/>
<dbReference type="GO" id="GO:0044423">
    <property type="term" value="C:virion component"/>
    <property type="evidence" value="ECO:0007669"/>
    <property type="project" value="UniProtKB-KW"/>
</dbReference>
<gene>
    <name evidence="8" type="primary">SRR7976325_5_1</name>
</gene>
<comment type="subcellular location">
    <subcellularLocation>
        <location evidence="1">Virion</location>
    </subcellularLocation>
</comment>
<dbReference type="EMBL" id="BK013751">
    <property type="protein sequence ID" value="DAD51200.1"/>
    <property type="molecule type" value="Genomic_RNA"/>
</dbReference>